<feature type="coiled-coil region" evidence="1">
    <location>
        <begin position="505"/>
        <end position="546"/>
    </location>
</feature>
<proteinExistence type="predicted"/>
<gene>
    <name evidence="2" type="ORF">SG0102_15080</name>
</gene>
<keyword evidence="3" id="KW-1185">Reference proteome</keyword>
<dbReference type="KEGG" id="ebm:SG0102_15080"/>
<sequence>MPRIIARRFENIHWGERAIIDNLIDYDLYNNIECLANGGGKTVQIFLTNCLFTHRRKHKSTGAGFSFSLADYFQEGPVPGIVMVEVLLDQSQKRLLVGMLAHKVNGSFDQHNFLYAYKDPEDPMGIRHIPFIREKDGENHILSMSSALRLLEDHHIHVYDMTSNNDATRYYKDLMSYKISPSQWEDIVMKINEGEGGISKFFKGLDEPAIIRNWLFKVIEQKMNDQDVGEASIRDYLGDAFYRLCEKRRLVDQHLKTEKQSQAFIDTLQSQREAFAAEKAASDQVNQKENQLESELGALSSALTKLHQQLQELEVKTQEKKQEITHIHCEKESQDYHDQVHDLDKHKEELALLKENLNQINDQLAADTYAFGLQGYAKAYQAYSKQEAIAQEYTKLLEDLGSNEQQRHLRDLGYSLKVKTTALIQEIEETLQKAKDQYLALQKENSQLEDKRTSIDEQIQKRTASTASLAYKIEAYKKQEENLLGEVYAFNMMGEHEEKFFESQKEASKKAIKALSLQIDQFTQKIEAHQNRLETIKSNQEQLKIEEGLTKGHLADAKAICDDDQKIMENREAHYPDFDPLDAEGIIASLDAHITKREEDIEEKRKDLEAKQIAYGQLSSSLNKTLSDFFTHHDIRFMSGMDYLRSQADITDLITRNPLLSYAFVIDDRDFDTLKALDLPTVLEPAIFMKRSAIGQSHDVSLNDDTIIYVNRDAALLDEQQVALKRAALEQAIENIKEDIVLFKDEIKSAQGVKQRLLQEGLNHQVYEEHIHKVHDLEDLQKNIITQLNDLSKQADTFKLKLTDEEKTLTRVNTQKQEAEAFHKELLLLEKAYADYLNDYHQYLDDCQLLENAKQEKATLQQKSTALQETLQKVSNKQIRLEERLNQTDISPYVSYQEGTLIEASYEQLQTSFEELKEALGSDEKYYHRMLDDAHKQMAELQKTLAEVFDQYRLNKEEALATRFEETRYKELENNVYLDKKQIRTLENRINILDGKVSVKAQNVETLKARIFNHYQRILPLEEIYDQFNERLEKANTLLGKYKQEADDKHKQISTMTLAAALLEKEGIHASEMALSKQSDALLEMNETDFKKHEDDLLADYHYQKKLFDIKRKEVSKALNTMSDEHLDVFAKNMITQLRQSHEESTIEQALEKLHMFIEVMHKKLSINQNSTKEYHHDAMTLNDRICDYLSRIHQGLNEIDRHTAIDFGDRKRKLITIETASWEDNKALVAHKIENLLEEKLKESLTFDTDEALKQFKMKVIEPTYLYNETLGIDSIRLYALKIDQDHQRRFRWDSYRSGAEGTVSSMALLGALLSYLGTDPLTSAAKRPWSVLIMDNPFAEMVNNNLVRAFLEAAKSLHVQLILFTGSTQESIIKEADRVIISRLNPSGTIAIEEIHKKSTIEAIGLNQQMSLFDL</sequence>
<dbReference type="InParanoid" id="A0A3G9JUJ4"/>
<evidence type="ECO:0000256" key="1">
    <source>
        <dbReference type="SAM" id="Coils"/>
    </source>
</evidence>
<feature type="coiled-coil region" evidence="1">
    <location>
        <begin position="931"/>
        <end position="989"/>
    </location>
</feature>
<dbReference type="Proteomes" id="UP000268059">
    <property type="component" value="Chromosome"/>
</dbReference>
<reference evidence="2 3" key="1">
    <citation type="submission" date="2018-11" db="EMBL/GenBank/DDBJ databases">
        <title>Novel Erysipelotrichaceae bacterium isolated from small intestine of a swine.</title>
        <authorList>
            <person name="Kim J.S."/>
            <person name="Choe H."/>
            <person name="Lee Y.R."/>
            <person name="Kim K.M."/>
            <person name="Park D.S."/>
        </authorList>
    </citation>
    <scope>NUCLEOTIDE SEQUENCE [LARGE SCALE GENOMIC DNA]</scope>
    <source>
        <strain evidence="2 3">SG0102</strain>
    </source>
</reference>
<feature type="coiled-coil region" evidence="1">
    <location>
        <begin position="719"/>
        <end position="746"/>
    </location>
</feature>
<evidence type="ECO:0000313" key="3">
    <source>
        <dbReference type="Proteomes" id="UP000268059"/>
    </source>
</evidence>
<dbReference type="EMBL" id="AP019309">
    <property type="protein sequence ID" value="BBH26574.1"/>
    <property type="molecule type" value="Genomic_DNA"/>
</dbReference>
<evidence type="ECO:0000313" key="2">
    <source>
        <dbReference type="EMBL" id="BBH26574.1"/>
    </source>
</evidence>
<dbReference type="OrthoDB" id="9815057at2"/>
<feature type="coiled-coil region" evidence="1">
    <location>
        <begin position="296"/>
        <end position="367"/>
    </location>
</feature>
<dbReference type="RefSeq" id="WP_125119426.1">
    <property type="nucleotide sequence ID" value="NZ_AP019309.1"/>
</dbReference>
<feature type="coiled-coil region" evidence="1">
    <location>
        <begin position="417"/>
        <end position="461"/>
    </location>
</feature>
<name>A0A3G9JUJ4_9FIRM</name>
<keyword evidence="1" id="KW-0175">Coiled coil</keyword>
<feature type="coiled-coil region" evidence="1">
    <location>
        <begin position="850"/>
        <end position="877"/>
    </location>
</feature>
<protein>
    <submittedName>
        <fullName evidence="2">Uncharacterized protein</fullName>
    </submittedName>
</protein>
<accession>A0A3G9JUJ4</accession>
<organism evidence="2 3">
    <name type="scientific">Intestinibaculum porci</name>
    <dbReference type="NCBI Taxonomy" id="2487118"/>
    <lineage>
        <taxon>Bacteria</taxon>
        <taxon>Bacillati</taxon>
        <taxon>Bacillota</taxon>
        <taxon>Erysipelotrichia</taxon>
        <taxon>Erysipelotrichales</taxon>
        <taxon>Erysipelotrichaceae</taxon>
        <taxon>Intestinibaculum</taxon>
    </lineage>
</organism>